<protein>
    <submittedName>
        <fullName evidence="1">Uncharacterized protein</fullName>
    </submittedName>
</protein>
<dbReference type="Gramene" id="evm.model.ctgX1.22">
    <property type="protein sequence ID" value="cds.evm.model.ctgX1.22"/>
    <property type="gene ID" value="evm.TU.ctgX1.22"/>
</dbReference>
<evidence type="ECO:0000313" key="2">
    <source>
        <dbReference type="Proteomes" id="UP000596661"/>
    </source>
</evidence>
<dbReference type="Proteomes" id="UP000596661">
    <property type="component" value="Unassembled WGS sequence"/>
</dbReference>
<dbReference type="EnsemblPlants" id="evm.model.ctgX1.22">
    <property type="protein sequence ID" value="cds.evm.model.ctgX1.22"/>
    <property type="gene ID" value="evm.TU.ctgX1.22"/>
</dbReference>
<dbReference type="AlphaFoldDB" id="A0A803QRC8"/>
<evidence type="ECO:0000313" key="1">
    <source>
        <dbReference type="EnsemblPlants" id="cds.evm.model.ctgX1.22"/>
    </source>
</evidence>
<name>A0A803QRC8_CANSA</name>
<accession>A0A803QRC8</accession>
<sequence>MNLNRAIGVFKAHYTNLESNLDKLSRSRSRLQFQILGPITEFGFQGIEAGLVWKLELVRSLSHVLRFGFGSGFNFRSRSSSGKWELSVTGCQGFGVWFPFLWVSLESKISNLVGLDGISESVRSEAFDPIGSWCL</sequence>
<organism evidence="1 2">
    <name type="scientific">Cannabis sativa</name>
    <name type="common">Hemp</name>
    <name type="synonym">Marijuana</name>
    <dbReference type="NCBI Taxonomy" id="3483"/>
    <lineage>
        <taxon>Eukaryota</taxon>
        <taxon>Viridiplantae</taxon>
        <taxon>Streptophyta</taxon>
        <taxon>Embryophyta</taxon>
        <taxon>Tracheophyta</taxon>
        <taxon>Spermatophyta</taxon>
        <taxon>Magnoliopsida</taxon>
        <taxon>eudicotyledons</taxon>
        <taxon>Gunneridae</taxon>
        <taxon>Pentapetalae</taxon>
        <taxon>rosids</taxon>
        <taxon>fabids</taxon>
        <taxon>Rosales</taxon>
        <taxon>Cannabaceae</taxon>
        <taxon>Cannabis</taxon>
    </lineage>
</organism>
<reference evidence="1" key="1">
    <citation type="submission" date="2021-03" db="UniProtKB">
        <authorList>
            <consortium name="EnsemblPlants"/>
        </authorList>
    </citation>
    <scope>IDENTIFICATION</scope>
</reference>
<keyword evidence="2" id="KW-1185">Reference proteome</keyword>
<proteinExistence type="predicted"/>